<keyword evidence="3" id="KW-1185">Reference proteome</keyword>
<evidence type="ECO:0000256" key="1">
    <source>
        <dbReference type="ARBA" id="ARBA00022801"/>
    </source>
</evidence>
<reference evidence="2 3" key="1">
    <citation type="submission" date="2017-05" db="EMBL/GenBank/DDBJ databases">
        <title>Thiocyanate degradation by Thiohalobacter thiocyanaticus FOKN1.</title>
        <authorList>
            <person name="Oshiki M."/>
            <person name="Fukushima T."/>
            <person name="Kawano S."/>
            <person name="Nakagawa J."/>
        </authorList>
    </citation>
    <scope>NUCLEOTIDE SEQUENCE [LARGE SCALE GENOMIC DNA]</scope>
    <source>
        <strain evidence="2 3">FOKN1</strain>
    </source>
</reference>
<dbReference type="GO" id="GO:0004668">
    <property type="term" value="F:protein-arginine deiminase activity"/>
    <property type="evidence" value="ECO:0007669"/>
    <property type="project" value="InterPro"/>
</dbReference>
<dbReference type="InterPro" id="IPR007466">
    <property type="entry name" value="Peptidyl-Arg-deiminase_porph"/>
</dbReference>
<protein>
    <submittedName>
        <fullName evidence="2">Agmatine deiminase</fullName>
    </submittedName>
</protein>
<dbReference type="PANTHER" id="PTHR31377:SF0">
    <property type="entry name" value="AGMATINE DEIMINASE-RELATED"/>
    <property type="match status" value="1"/>
</dbReference>
<sequence length="351" mass="39026">MTRPYLPPEWAPQDAVMLTWPHYHGDWAAHIDQVDALFARLACEIAQRETALIACHDDDHRAHVADLLMHSCADLNRVELYVAASNDSWARDHGPITVQRSGRPVLLDFNFNGWGGKYPAELDNRITARLAEAGAFGATPREPVDLVLEGGSIEVDGAGSLLTTVSCLLSPGRNPGLDRFELEQRLRGHLGVERILWLEHGVLEGDDTDGHIDTLARFCDEHTIAHVQCEDPADHHYVPLQEMQRELEALRRPDGKPYTLIPLPLPAPIRDDEGRRLPATYANFLILNQAVLVPVYGDPQDALACERLAAAFPDRELVALDCRPLIRQYGSLHCVTMQLPRGVLGDVKEPV</sequence>
<dbReference type="GO" id="GO:0009446">
    <property type="term" value="P:putrescine biosynthetic process"/>
    <property type="evidence" value="ECO:0007669"/>
    <property type="project" value="InterPro"/>
</dbReference>
<dbReference type="Proteomes" id="UP000218765">
    <property type="component" value="Chromosome"/>
</dbReference>
<dbReference type="GO" id="GO:0047632">
    <property type="term" value="F:agmatine deiminase activity"/>
    <property type="evidence" value="ECO:0007669"/>
    <property type="project" value="TreeGrafter"/>
</dbReference>
<dbReference type="Gene3D" id="3.75.10.10">
    <property type="entry name" value="L-arginine/glycine Amidinotransferase, Chain A"/>
    <property type="match status" value="1"/>
</dbReference>
<dbReference type="PANTHER" id="PTHR31377">
    <property type="entry name" value="AGMATINE DEIMINASE-RELATED"/>
    <property type="match status" value="1"/>
</dbReference>
<accession>A0A1Z4VRD5</accession>
<dbReference type="OrthoDB" id="9808013at2"/>
<dbReference type="AlphaFoldDB" id="A0A1Z4VRD5"/>
<name>A0A1Z4VRD5_9GAMM</name>
<dbReference type="SUPFAM" id="SSF55909">
    <property type="entry name" value="Pentein"/>
    <property type="match status" value="1"/>
</dbReference>
<keyword evidence="1" id="KW-0378">Hydrolase</keyword>
<dbReference type="KEGG" id="ttc:FOKN1_1801"/>
<evidence type="ECO:0000313" key="2">
    <source>
        <dbReference type="EMBL" id="BAZ94187.1"/>
    </source>
</evidence>
<dbReference type="Pfam" id="PF04371">
    <property type="entry name" value="PAD_porph"/>
    <property type="match status" value="1"/>
</dbReference>
<gene>
    <name evidence="2" type="ORF">FOKN1_1801</name>
</gene>
<evidence type="ECO:0000313" key="3">
    <source>
        <dbReference type="Proteomes" id="UP000218765"/>
    </source>
</evidence>
<organism evidence="2 3">
    <name type="scientific">Thiohalobacter thiocyanaticus</name>
    <dbReference type="NCBI Taxonomy" id="585455"/>
    <lineage>
        <taxon>Bacteria</taxon>
        <taxon>Pseudomonadati</taxon>
        <taxon>Pseudomonadota</taxon>
        <taxon>Gammaproteobacteria</taxon>
        <taxon>Thiohalobacterales</taxon>
        <taxon>Thiohalobacteraceae</taxon>
        <taxon>Thiohalobacter</taxon>
    </lineage>
</organism>
<dbReference type="EMBL" id="AP018052">
    <property type="protein sequence ID" value="BAZ94187.1"/>
    <property type="molecule type" value="Genomic_DNA"/>
</dbReference>
<proteinExistence type="predicted"/>